<feature type="domain" description="MADF" evidence="2">
    <location>
        <begin position="110"/>
        <end position="197"/>
    </location>
</feature>
<dbReference type="AlphaFoldDB" id="A0A182RTM2"/>
<protein>
    <submittedName>
        <fullName evidence="3">MADF domain-containing protein</fullName>
    </submittedName>
</protein>
<dbReference type="PROSITE" id="PS51029">
    <property type="entry name" value="MADF"/>
    <property type="match status" value="1"/>
</dbReference>
<dbReference type="InterPro" id="IPR006578">
    <property type="entry name" value="MADF-dom"/>
</dbReference>
<dbReference type="EnsemblMetazoa" id="AFUN009625-RA">
    <property type="protein sequence ID" value="AFUN009625-PA"/>
    <property type="gene ID" value="AFUN009625"/>
</dbReference>
<evidence type="ECO:0000313" key="3">
    <source>
        <dbReference type="EnsemblMetazoa" id="AFUN009625-PA"/>
    </source>
</evidence>
<dbReference type="PANTHER" id="PTHR12243:SF69">
    <property type="entry name" value="SI:CH73-59F11.3"/>
    <property type="match status" value="1"/>
</dbReference>
<feature type="region of interest" description="Disordered" evidence="1">
    <location>
        <begin position="334"/>
        <end position="357"/>
    </location>
</feature>
<proteinExistence type="predicted"/>
<accession>A0A182RTM2</accession>
<dbReference type="PANTHER" id="PTHR12243">
    <property type="entry name" value="MADF DOMAIN TRANSCRIPTION FACTOR"/>
    <property type="match status" value="1"/>
</dbReference>
<dbReference type="SMART" id="SM00595">
    <property type="entry name" value="MADF"/>
    <property type="match status" value="1"/>
</dbReference>
<evidence type="ECO:0000256" key="1">
    <source>
        <dbReference type="SAM" id="MobiDB-lite"/>
    </source>
</evidence>
<dbReference type="GO" id="GO:0005634">
    <property type="term" value="C:nucleus"/>
    <property type="evidence" value="ECO:0007669"/>
    <property type="project" value="TreeGrafter"/>
</dbReference>
<dbReference type="Pfam" id="PF10545">
    <property type="entry name" value="MADF_DNA_bdg"/>
    <property type="match status" value="1"/>
</dbReference>
<dbReference type="GO" id="GO:0005667">
    <property type="term" value="C:transcription regulator complex"/>
    <property type="evidence" value="ECO:0007669"/>
    <property type="project" value="TreeGrafter"/>
</dbReference>
<sequence length="357" mass="41511">MSGFYEEDEVNPRIEFIKVEPEDFDDGMFNDTEIEDPKELQRIIRLSPKVQPHTRHNPVKRKVIRVQYCGKNNHVLPNKKFRPTVSVYKEDTVKRPKKMCIPMLQEHTIKLIKRVEKESCIWSSTNEHYKNKEIKDKAWNRVAAHTGIRVEIARAKWTSLLGSFRSYTSRYKKGLCSDKKPRWFAYDLLSFLNNEIEESAQGDDSELPYVCADAKSEEYEVPERPQSEDENNIQELRQDTVEYLEEELFHPETAPTIVNRIGENNTASDSSEASCNEEILRIVRSMSKVLNKMANIGMPVDYGRYVNEHLKVYDDEIRRKTVKGLMDLITAADEEMSKKYPDGSQPPGTNVQRSRGK</sequence>
<evidence type="ECO:0000259" key="2">
    <source>
        <dbReference type="PROSITE" id="PS51029"/>
    </source>
</evidence>
<dbReference type="GO" id="GO:0006357">
    <property type="term" value="P:regulation of transcription by RNA polymerase II"/>
    <property type="evidence" value="ECO:0007669"/>
    <property type="project" value="TreeGrafter"/>
</dbReference>
<reference evidence="3" key="1">
    <citation type="submission" date="2020-05" db="UniProtKB">
        <authorList>
            <consortium name="EnsemblMetazoa"/>
        </authorList>
    </citation>
    <scope>IDENTIFICATION</scope>
    <source>
        <strain evidence="3">FUMOZ</strain>
    </source>
</reference>
<dbReference type="VEuPathDB" id="VectorBase:AFUN009625"/>
<dbReference type="VEuPathDB" id="VectorBase:AFUN2_002101"/>
<organism evidence="3">
    <name type="scientific">Anopheles funestus</name>
    <name type="common">African malaria mosquito</name>
    <dbReference type="NCBI Taxonomy" id="62324"/>
    <lineage>
        <taxon>Eukaryota</taxon>
        <taxon>Metazoa</taxon>
        <taxon>Ecdysozoa</taxon>
        <taxon>Arthropoda</taxon>
        <taxon>Hexapoda</taxon>
        <taxon>Insecta</taxon>
        <taxon>Pterygota</taxon>
        <taxon>Neoptera</taxon>
        <taxon>Endopterygota</taxon>
        <taxon>Diptera</taxon>
        <taxon>Nematocera</taxon>
        <taxon>Culicoidea</taxon>
        <taxon>Culicidae</taxon>
        <taxon>Anophelinae</taxon>
        <taxon>Anopheles</taxon>
    </lineage>
</organism>
<name>A0A182RTM2_ANOFN</name>
<feature type="compositionally biased region" description="Polar residues" evidence="1">
    <location>
        <begin position="346"/>
        <end position="357"/>
    </location>
</feature>
<dbReference type="InterPro" id="IPR039353">
    <property type="entry name" value="TF_Adf1"/>
</dbReference>